<dbReference type="Proteomes" id="UP000003781">
    <property type="component" value="Unassembled WGS sequence"/>
</dbReference>
<reference evidence="2 3" key="1">
    <citation type="submission" date="2007-03" db="EMBL/GenBank/DDBJ databases">
        <authorList>
            <person name="Stal L."/>
            <person name="Ferriera S."/>
            <person name="Johnson J."/>
            <person name="Kravitz S."/>
            <person name="Beeson K."/>
            <person name="Sutton G."/>
            <person name="Rogers Y.-H."/>
            <person name="Friedman R."/>
            <person name="Frazier M."/>
            <person name="Venter J.C."/>
        </authorList>
    </citation>
    <scope>NUCLEOTIDE SEQUENCE [LARGE SCALE GENOMIC DNA]</scope>
    <source>
        <strain evidence="2 3">CCY0110</strain>
    </source>
</reference>
<gene>
    <name evidence="2" type="ORF">CY0110_31520</name>
</gene>
<organism evidence="2 3">
    <name type="scientific">Crocosphaera chwakensis CCY0110</name>
    <dbReference type="NCBI Taxonomy" id="391612"/>
    <lineage>
        <taxon>Bacteria</taxon>
        <taxon>Bacillati</taxon>
        <taxon>Cyanobacteriota</taxon>
        <taxon>Cyanophyceae</taxon>
        <taxon>Oscillatoriophycideae</taxon>
        <taxon>Chroococcales</taxon>
        <taxon>Aphanothecaceae</taxon>
        <taxon>Crocosphaera</taxon>
        <taxon>Crocosphaera chwakensis</taxon>
    </lineage>
</organism>
<dbReference type="AlphaFoldDB" id="A3IY51"/>
<protein>
    <submittedName>
        <fullName evidence="2">Uncharacterized protein</fullName>
    </submittedName>
</protein>
<comment type="caution">
    <text evidence="2">The sequence shown here is derived from an EMBL/GenBank/DDBJ whole genome shotgun (WGS) entry which is preliminary data.</text>
</comment>
<evidence type="ECO:0000313" key="2">
    <source>
        <dbReference type="EMBL" id="EAZ88627.1"/>
    </source>
</evidence>
<dbReference type="CDD" id="cd21138">
    <property type="entry name" value="McdB-like"/>
    <property type="match status" value="1"/>
</dbReference>
<dbReference type="InterPro" id="IPR049816">
    <property type="entry name" value="McdB"/>
</dbReference>
<evidence type="ECO:0000256" key="1">
    <source>
        <dbReference type="SAM" id="MobiDB-lite"/>
    </source>
</evidence>
<sequence>MSQLEELRKKAIRPTVPHRTDSFVPPESELEPSANISPLPVKELEKSSDVSHLPLSNKASKKRQKGVRLDEEIADSLERFCLEEKVTIETLIEAAWLEMQNNQKFCQRVLKAAKVRRQKRFKLGRLQAKKTELAALEAEIAKFSD</sequence>
<dbReference type="OrthoDB" id="574506at2"/>
<evidence type="ECO:0000313" key="3">
    <source>
        <dbReference type="Proteomes" id="UP000003781"/>
    </source>
</evidence>
<name>A3IY51_9CHRO</name>
<keyword evidence="3" id="KW-1185">Reference proteome</keyword>
<accession>A3IY51</accession>
<feature type="region of interest" description="Disordered" evidence="1">
    <location>
        <begin position="1"/>
        <end position="66"/>
    </location>
</feature>
<dbReference type="EMBL" id="AAXW01000074">
    <property type="protein sequence ID" value="EAZ88627.1"/>
    <property type="molecule type" value="Genomic_DNA"/>
</dbReference>
<dbReference type="RefSeq" id="WP_008278315.1">
    <property type="nucleotide sequence ID" value="NZ_AAXW01000074.1"/>
</dbReference>
<dbReference type="Pfam" id="PF26392">
    <property type="entry name" value="McdB"/>
    <property type="match status" value="1"/>
</dbReference>
<proteinExistence type="predicted"/>